<organism evidence="4">
    <name type="scientific">Ananas comosus</name>
    <name type="common">Pineapple</name>
    <name type="synonym">Ananas ananas</name>
    <dbReference type="NCBI Taxonomy" id="4615"/>
    <lineage>
        <taxon>Eukaryota</taxon>
        <taxon>Viridiplantae</taxon>
        <taxon>Streptophyta</taxon>
        <taxon>Embryophyta</taxon>
        <taxon>Tracheophyta</taxon>
        <taxon>Spermatophyta</taxon>
        <taxon>Magnoliopsida</taxon>
        <taxon>Liliopsida</taxon>
        <taxon>Poales</taxon>
        <taxon>Bromeliaceae</taxon>
        <taxon>Bromelioideae</taxon>
        <taxon>Ananas</taxon>
    </lineage>
</organism>
<evidence type="ECO:0000313" key="2">
    <source>
        <dbReference type="Proteomes" id="UP000515123"/>
    </source>
</evidence>
<evidence type="ECO:0000313" key="4">
    <source>
        <dbReference type="RefSeq" id="XP_020112291.1"/>
    </source>
</evidence>
<dbReference type="PANTHER" id="PTHR36407">
    <property type="entry name" value="MEDIATOR-ASSOCIATED PROTEIN 2"/>
    <property type="match status" value="1"/>
</dbReference>
<feature type="compositionally biased region" description="Basic and acidic residues" evidence="1">
    <location>
        <begin position="176"/>
        <end position="188"/>
    </location>
</feature>
<feature type="compositionally biased region" description="Polar residues" evidence="1">
    <location>
        <begin position="141"/>
        <end position="151"/>
    </location>
</feature>
<dbReference type="OrthoDB" id="1892825at2759"/>
<reference evidence="2" key="1">
    <citation type="journal article" date="2015" name="Nat. Genet.">
        <title>The pineapple genome and the evolution of CAM photosynthesis.</title>
        <authorList>
            <person name="Ming R."/>
            <person name="VanBuren R."/>
            <person name="Wai C.M."/>
            <person name="Tang H."/>
            <person name="Schatz M.C."/>
            <person name="Bowers J.E."/>
            <person name="Lyons E."/>
            <person name="Wang M.L."/>
            <person name="Chen J."/>
            <person name="Biggers E."/>
            <person name="Zhang J."/>
            <person name="Huang L."/>
            <person name="Zhang L."/>
            <person name="Miao W."/>
            <person name="Zhang J."/>
            <person name="Ye Z."/>
            <person name="Miao C."/>
            <person name="Lin Z."/>
            <person name="Wang H."/>
            <person name="Zhou H."/>
            <person name="Yim W.C."/>
            <person name="Priest H.D."/>
            <person name="Zheng C."/>
            <person name="Woodhouse M."/>
            <person name="Edger P.P."/>
            <person name="Guyot R."/>
            <person name="Guo H.B."/>
            <person name="Guo H."/>
            <person name="Zheng G."/>
            <person name="Singh R."/>
            <person name="Sharma A."/>
            <person name="Min X."/>
            <person name="Zheng Y."/>
            <person name="Lee H."/>
            <person name="Gurtowski J."/>
            <person name="Sedlazeck F.J."/>
            <person name="Harkess A."/>
            <person name="McKain M.R."/>
            <person name="Liao Z."/>
            <person name="Fang J."/>
            <person name="Liu J."/>
            <person name="Zhang X."/>
            <person name="Zhang Q."/>
            <person name="Hu W."/>
            <person name="Qin Y."/>
            <person name="Wang K."/>
            <person name="Chen L.Y."/>
            <person name="Shirley N."/>
            <person name="Lin Y.R."/>
            <person name="Liu L.Y."/>
            <person name="Hernandez A.G."/>
            <person name="Wright C.L."/>
            <person name="Bulone V."/>
            <person name="Tuskan G.A."/>
            <person name="Heath K."/>
            <person name="Zee F."/>
            <person name="Moore P.H."/>
            <person name="Sunkar R."/>
            <person name="Leebens-Mack J.H."/>
            <person name="Mockler T."/>
            <person name="Bennetzen J.L."/>
            <person name="Freeling M."/>
            <person name="Sankoff D."/>
            <person name="Paterson A.H."/>
            <person name="Zhu X."/>
            <person name="Yang X."/>
            <person name="Smith J.A."/>
            <person name="Cushman J.C."/>
            <person name="Paull R.E."/>
            <person name="Yu Q."/>
        </authorList>
    </citation>
    <scope>NUCLEOTIDE SEQUENCE [LARGE SCALE GENOMIC DNA]</scope>
    <source>
        <strain evidence="2">cv. F153</strain>
    </source>
</reference>
<accession>A0A6P5GUD4</accession>
<dbReference type="RefSeq" id="XP_020112291.1">
    <property type="nucleotide sequence ID" value="XM_020256702.1"/>
</dbReference>
<reference evidence="3 4" key="2">
    <citation type="submission" date="2025-04" db="UniProtKB">
        <authorList>
            <consortium name="RefSeq"/>
        </authorList>
    </citation>
    <scope>IDENTIFICATION</scope>
    <source>
        <tissue evidence="3 4">Leaf</tissue>
    </source>
</reference>
<feature type="compositionally biased region" description="Polar residues" evidence="1">
    <location>
        <begin position="201"/>
        <end position="217"/>
    </location>
</feature>
<dbReference type="AlphaFoldDB" id="A0A6P5GUD4"/>
<gene>
    <name evidence="3 4" type="primary">LOC109726872</name>
</gene>
<protein>
    <submittedName>
        <fullName evidence="3 4">Mediator-associated protein 2 isoform X1</fullName>
    </submittedName>
</protein>
<feature type="region of interest" description="Disordered" evidence="1">
    <location>
        <begin position="119"/>
        <end position="241"/>
    </location>
</feature>
<dbReference type="PANTHER" id="PTHR36407:SF1">
    <property type="entry name" value="MEDIATOR-ASSOCIATED PROTEIN 2"/>
    <property type="match status" value="1"/>
</dbReference>
<dbReference type="RefSeq" id="XP_020112290.1">
    <property type="nucleotide sequence ID" value="XM_020256701.1"/>
</dbReference>
<dbReference type="GeneID" id="109726872"/>
<feature type="region of interest" description="Disordered" evidence="1">
    <location>
        <begin position="1"/>
        <end position="22"/>
    </location>
</feature>
<feature type="compositionally biased region" description="Basic residues" evidence="1">
    <location>
        <begin position="230"/>
        <end position="241"/>
    </location>
</feature>
<keyword evidence="2" id="KW-1185">Reference proteome</keyword>
<evidence type="ECO:0000313" key="3">
    <source>
        <dbReference type="RefSeq" id="XP_020112290.1"/>
    </source>
</evidence>
<proteinExistence type="predicted"/>
<evidence type="ECO:0000256" key="1">
    <source>
        <dbReference type="SAM" id="MobiDB-lite"/>
    </source>
</evidence>
<sequence>MEASEGRYNPGPDFEEDAKAPLLDISSSDSTELWLIQWPINQLQPSDFHGKELSLKLHRDGQLGSFESSSGKSYELISFQAQEPDAAVFLSSGTESKVVGKISRRVCLVHYPEPEELEKPGFGALNLSSQRSEGSFRKSMSRYSTTPSKHGSVSRAEGMSHNTLASAQSAAKKIRGSSDKYKQKRDEAATAPSEISEKFSGRSSSHASVESQMTKNTALEAEGSTPEKSAKKKRKKIKVEE</sequence>
<name>A0A6P5GUD4_ANACO</name>
<dbReference type="InterPro" id="IPR038823">
    <property type="entry name" value="MED2_plant"/>
</dbReference>
<feature type="compositionally biased region" description="Polar residues" evidence="1">
    <location>
        <begin position="160"/>
        <end position="169"/>
    </location>
</feature>
<dbReference type="Proteomes" id="UP000515123">
    <property type="component" value="Linkage group 21"/>
</dbReference>